<dbReference type="AlphaFoldDB" id="A0A1B3SLW8"/>
<name>A0A1B3SLW8_9MOLU</name>
<evidence type="ECO:0000313" key="1">
    <source>
        <dbReference type="EMBL" id="AOG60900.1"/>
    </source>
</evidence>
<reference evidence="1 2" key="1">
    <citation type="submission" date="2016-08" db="EMBL/GenBank/DDBJ databases">
        <title>Complete genome sequence of Spiroplasma helicoides TABS-2 (DSM 22551).</title>
        <authorList>
            <person name="Shen W.-Y."/>
            <person name="Lo W.-S."/>
            <person name="Lai Y.-C."/>
            <person name="Kuo C.-H."/>
        </authorList>
    </citation>
    <scope>NUCLEOTIDE SEQUENCE [LARGE SCALE GENOMIC DNA]</scope>
    <source>
        <strain evidence="1 2">TABS-2</strain>
    </source>
</reference>
<keyword evidence="2" id="KW-1185">Reference proteome</keyword>
<dbReference type="EMBL" id="CP017015">
    <property type="protein sequence ID" value="AOG60900.1"/>
    <property type="molecule type" value="Genomic_DNA"/>
</dbReference>
<dbReference type="KEGG" id="shj:SHELI_v1c09510"/>
<evidence type="ECO:0000313" key="2">
    <source>
        <dbReference type="Proteomes" id="UP000094378"/>
    </source>
</evidence>
<dbReference type="RefSeq" id="WP_232306378.1">
    <property type="nucleotide sequence ID" value="NZ_CP017015.1"/>
</dbReference>
<protein>
    <submittedName>
        <fullName evidence="1">Uncharacterized protein</fullName>
    </submittedName>
</protein>
<proteinExistence type="predicted"/>
<accession>A0A1B3SLW8</accession>
<dbReference type="Proteomes" id="UP000094378">
    <property type="component" value="Chromosome"/>
</dbReference>
<sequence length="132" mass="15741">MYSLIGYLNVELSYNLLNNRYQEWCFKYKDEHTSEIILDAIISKVDDTVIRKFFFENNIACVEKIESEYSKIIKANSFFCRDLKNLRNSTVHLLPLYFILDDLKNKSDYDILDSTVSLITIFLISIYEYNEF</sequence>
<gene>
    <name evidence="1" type="ORF">SHELI_v1c09510</name>
</gene>
<organism evidence="1 2">
    <name type="scientific">Spiroplasma helicoides</name>
    <dbReference type="NCBI Taxonomy" id="216938"/>
    <lineage>
        <taxon>Bacteria</taxon>
        <taxon>Bacillati</taxon>
        <taxon>Mycoplasmatota</taxon>
        <taxon>Mollicutes</taxon>
        <taxon>Entomoplasmatales</taxon>
        <taxon>Spiroplasmataceae</taxon>
        <taxon>Spiroplasma</taxon>
    </lineage>
</organism>